<comment type="similarity">
    <text evidence="1 7">Belongs to the globin family.</text>
</comment>
<feature type="non-terminal residue" evidence="9">
    <location>
        <position position="143"/>
    </location>
</feature>
<gene>
    <name evidence="9" type="primary">Hbpi</name>
    <name evidence="9" type="ORF">GTO96_0007974</name>
</gene>
<evidence type="ECO:0000256" key="7">
    <source>
        <dbReference type="RuleBase" id="RU000356"/>
    </source>
</evidence>
<dbReference type="Pfam" id="PF00042">
    <property type="entry name" value="Globin"/>
    <property type="match status" value="1"/>
</dbReference>
<dbReference type="InterPro" id="IPR012292">
    <property type="entry name" value="Globin/Proto"/>
</dbReference>
<keyword evidence="2 7" id="KW-0813">Transport</keyword>
<dbReference type="GO" id="GO:0020037">
    <property type="term" value="F:heme binding"/>
    <property type="evidence" value="ECO:0007669"/>
    <property type="project" value="InterPro"/>
</dbReference>
<dbReference type="Gene3D" id="1.10.490.10">
    <property type="entry name" value="Globins"/>
    <property type="match status" value="1"/>
</dbReference>
<dbReference type="AlphaFoldDB" id="A0A8X7WSP3"/>
<dbReference type="GO" id="GO:0043177">
    <property type="term" value="F:organic acid binding"/>
    <property type="evidence" value="ECO:0007669"/>
    <property type="project" value="TreeGrafter"/>
</dbReference>
<dbReference type="GO" id="GO:0019825">
    <property type="term" value="F:oxygen binding"/>
    <property type="evidence" value="ECO:0007669"/>
    <property type="project" value="InterPro"/>
</dbReference>
<evidence type="ECO:0000256" key="4">
    <source>
        <dbReference type="ARBA" id="ARBA00022621"/>
    </source>
</evidence>
<name>A0A8X7WSP3_POLSE</name>
<organism evidence="9 10">
    <name type="scientific">Polypterus senegalus</name>
    <name type="common">Senegal bichir</name>
    <dbReference type="NCBI Taxonomy" id="55291"/>
    <lineage>
        <taxon>Eukaryota</taxon>
        <taxon>Metazoa</taxon>
        <taxon>Chordata</taxon>
        <taxon>Craniata</taxon>
        <taxon>Vertebrata</taxon>
        <taxon>Euteleostomi</taxon>
        <taxon>Actinopterygii</taxon>
        <taxon>Polypteriformes</taxon>
        <taxon>Polypteridae</taxon>
        <taxon>Polypterus</taxon>
    </lineage>
</organism>
<keyword evidence="3 7" id="KW-0349">Heme</keyword>
<keyword evidence="4 7" id="KW-0561">Oxygen transport</keyword>
<dbReference type="Proteomes" id="UP000886611">
    <property type="component" value="Unassembled WGS sequence"/>
</dbReference>
<comment type="caution">
    <text evidence="9">The sequence shown here is derived from an EMBL/GenBank/DDBJ whole genome shotgun (WGS) entry which is preliminary data.</text>
</comment>
<dbReference type="GO" id="GO:0031720">
    <property type="term" value="F:haptoglobin binding"/>
    <property type="evidence" value="ECO:0007669"/>
    <property type="project" value="TreeGrafter"/>
</dbReference>
<dbReference type="GO" id="GO:0005344">
    <property type="term" value="F:oxygen carrier activity"/>
    <property type="evidence" value="ECO:0007669"/>
    <property type="project" value="UniProtKB-KW"/>
</dbReference>
<evidence type="ECO:0000256" key="2">
    <source>
        <dbReference type="ARBA" id="ARBA00022448"/>
    </source>
</evidence>
<dbReference type="GO" id="GO:0005833">
    <property type="term" value="C:hemoglobin complex"/>
    <property type="evidence" value="ECO:0007669"/>
    <property type="project" value="InterPro"/>
</dbReference>
<dbReference type="InterPro" id="IPR002338">
    <property type="entry name" value="Hemoglobin_a-typ"/>
</dbReference>
<dbReference type="GO" id="GO:0042744">
    <property type="term" value="P:hydrogen peroxide catabolic process"/>
    <property type="evidence" value="ECO:0007669"/>
    <property type="project" value="TreeGrafter"/>
</dbReference>
<dbReference type="SUPFAM" id="SSF46458">
    <property type="entry name" value="Globin-like"/>
    <property type="match status" value="1"/>
</dbReference>
<evidence type="ECO:0000313" key="10">
    <source>
        <dbReference type="Proteomes" id="UP000886611"/>
    </source>
</evidence>
<evidence type="ECO:0000256" key="6">
    <source>
        <dbReference type="ARBA" id="ARBA00023004"/>
    </source>
</evidence>
<dbReference type="PRINTS" id="PR00815">
    <property type="entry name" value="PIHAEM"/>
</dbReference>
<dbReference type="InterPro" id="IPR002339">
    <property type="entry name" value="Hemoglobin_pi"/>
</dbReference>
<evidence type="ECO:0000256" key="5">
    <source>
        <dbReference type="ARBA" id="ARBA00022723"/>
    </source>
</evidence>
<dbReference type="PANTHER" id="PTHR11442">
    <property type="entry name" value="HEMOGLOBIN FAMILY MEMBER"/>
    <property type="match status" value="1"/>
</dbReference>
<proteinExistence type="inferred from homology"/>
<dbReference type="OrthoDB" id="8751793at2759"/>
<evidence type="ECO:0000313" key="9">
    <source>
        <dbReference type="EMBL" id="KAG2455857.1"/>
    </source>
</evidence>
<protein>
    <submittedName>
        <fullName evidence="9">HBPI protein</fullName>
    </submittedName>
</protein>
<accession>A0A8X7WSP3</accession>
<dbReference type="GO" id="GO:0031838">
    <property type="term" value="C:haptoglobin-hemoglobin complex"/>
    <property type="evidence" value="ECO:0007669"/>
    <property type="project" value="TreeGrafter"/>
</dbReference>
<dbReference type="InterPro" id="IPR000971">
    <property type="entry name" value="Globin"/>
</dbReference>
<dbReference type="GO" id="GO:0004601">
    <property type="term" value="F:peroxidase activity"/>
    <property type="evidence" value="ECO:0007669"/>
    <property type="project" value="TreeGrafter"/>
</dbReference>
<dbReference type="PANTHER" id="PTHR11442:SF41">
    <property type="entry name" value="HEMOGLOBIN SUBUNIT ZETA"/>
    <property type="match status" value="1"/>
</dbReference>
<evidence type="ECO:0000256" key="1">
    <source>
        <dbReference type="ARBA" id="ARBA00008705"/>
    </source>
</evidence>
<dbReference type="PRINTS" id="PR00612">
    <property type="entry name" value="ALPHAHAEM"/>
</dbReference>
<evidence type="ECO:0000256" key="3">
    <source>
        <dbReference type="ARBA" id="ARBA00022617"/>
    </source>
</evidence>
<dbReference type="EMBL" id="JAATIS010009265">
    <property type="protein sequence ID" value="KAG2455857.1"/>
    <property type="molecule type" value="Genomic_DNA"/>
</dbReference>
<reference evidence="9 10" key="1">
    <citation type="journal article" date="2021" name="Cell">
        <title>Tracing the genetic footprints of vertebrate landing in non-teleost ray-finned fishes.</title>
        <authorList>
            <person name="Bi X."/>
            <person name="Wang K."/>
            <person name="Yang L."/>
            <person name="Pan H."/>
            <person name="Jiang H."/>
            <person name="Wei Q."/>
            <person name="Fang M."/>
            <person name="Yu H."/>
            <person name="Zhu C."/>
            <person name="Cai Y."/>
            <person name="He Y."/>
            <person name="Gan X."/>
            <person name="Zeng H."/>
            <person name="Yu D."/>
            <person name="Zhu Y."/>
            <person name="Jiang H."/>
            <person name="Qiu Q."/>
            <person name="Yang H."/>
            <person name="Zhang Y.E."/>
            <person name="Wang W."/>
            <person name="Zhu M."/>
            <person name="He S."/>
            <person name="Zhang G."/>
        </authorList>
    </citation>
    <scope>NUCLEOTIDE SEQUENCE [LARGE SCALE GENOMIC DNA]</scope>
    <source>
        <strain evidence="9">Bchr_013</strain>
    </source>
</reference>
<dbReference type="InterPro" id="IPR009050">
    <property type="entry name" value="Globin-like_sf"/>
</dbReference>
<evidence type="ECO:0000259" key="8">
    <source>
        <dbReference type="PROSITE" id="PS01033"/>
    </source>
</evidence>
<dbReference type="InterPro" id="IPR050056">
    <property type="entry name" value="Hemoglobin_oxygen_transport"/>
</dbReference>
<keyword evidence="10" id="KW-1185">Reference proteome</keyword>
<dbReference type="GO" id="GO:0005506">
    <property type="term" value="F:iron ion binding"/>
    <property type="evidence" value="ECO:0007669"/>
    <property type="project" value="InterPro"/>
</dbReference>
<feature type="non-terminal residue" evidence="9">
    <location>
        <position position="1"/>
    </location>
</feature>
<keyword evidence="6" id="KW-0408">Iron</keyword>
<dbReference type="GO" id="GO:0072562">
    <property type="term" value="C:blood microparticle"/>
    <property type="evidence" value="ECO:0007669"/>
    <property type="project" value="TreeGrafter"/>
</dbReference>
<keyword evidence="5" id="KW-0479">Metal-binding</keyword>
<feature type="domain" description="Globin" evidence="8">
    <location>
        <begin position="2"/>
        <end position="143"/>
    </location>
</feature>
<sequence length="143" mass="15362">MPLSGADKEVIAATWSKVSGKAAAIGADAFARMLYVFPQTKTYFSHFADLSPGSANVKGHGAKIIDAIAKAAANINNIEGSLKVLSELHAYNLRVDPVNFKLLAHCILVSLSITLGADFSPEAHLAWDKFLCEVAEVLSEKYR</sequence>
<dbReference type="FunFam" id="1.10.490.10:FF:000002">
    <property type="entry name" value="Hemoglobin subunit alpha"/>
    <property type="match status" value="1"/>
</dbReference>
<dbReference type="PROSITE" id="PS01033">
    <property type="entry name" value="GLOBIN"/>
    <property type="match status" value="1"/>
</dbReference>